<reference evidence="3" key="1">
    <citation type="submission" date="2016-04" db="EMBL/GenBank/DDBJ databases">
        <authorList>
            <person name="Nguyen H.D."/>
            <person name="Samba Siva P."/>
            <person name="Cullis J."/>
            <person name="Levesque C.A."/>
            <person name="Hambleton S."/>
        </authorList>
    </citation>
    <scope>NUCLEOTIDE SEQUENCE</scope>
    <source>
        <strain evidence="3">DAOMC 236422</strain>
    </source>
</reference>
<feature type="region of interest" description="Disordered" evidence="1">
    <location>
        <begin position="325"/>
        <end position="528"/>
    </location>
</feature>
<feature type="region of interest" description="Disordered" evidence="1">
    <location>
        <begin position="541"/>
        <end position="578"/>
    </location>
</feature>
<evidence type="ECO:0000256" key="1">
    <source>
        <dbReference type="SAM" id="MobiDB-lite"/>
    </source>
</evidence>
<dbReference type="GO" id="GO:0043130">
    <property type="term" value="F:ubiquitin binding"/>
    <property type="evidence" value="ECO:0007669"/>
    <property type="project" value="InterPro"/>
</dbReference>
<dbReference type="GO" id="GO:0006511">
    <property type="term" value="P:ubiquitin-dependent protein catabolic process"/>
    <property type="evidence" value="ECO:0007669"/>
    <property type="project" value="TreeGrafter"/>
</dbReference>
<feature type="compositionally biased region" description="Low complexity" evidence="1">
    <location>
        <begin position="325"/>
        <end position="346"/>
    </location>
</feature>
<feature type="compositionally biased region" description="Polar residues" evidence="1">
    <location>
        <begin position="82"/>
        <end position="100"/>
    </location>
</feature>
<gene>
    <name evidence="3" type="ORF">A4X09_0g3327</name>
</gene>
<name>A0A8X7N9N5_9BASI</name>
<dbReference type="CDD" id="cd14279">
    <property type="entry name" value="CUE"/>
    <property type="match status" value="1"/>
</dbReference>
<feature type="compositionally biased region" description="Basic and acidic residues" evidence="1">
    <location>
        <begin position="544"/>
        <end position="562"/>
    </location>
</feature>
<dbReference type="EMBL" id="LWDG02000115">
    <property type="protein sequence ID" value="KAE8269027.1"/>
    <property type="molecule type" value="Genomic_DNA"/>
</dbReference>
<feature type="compositionally biased region" description="Gly residues" evidence="1">
    <location>
        <begin position="222"/>
        <end position="238"/>
    </location>
</feature>
<feature type="compositionally biased region" description="Low complexity" evidence="1">
    <location>
        <begin position="375"/>
        <end position="389"/>
    </location>
</feature>
<evidence type="ECO:0000313" key="3">
    <source>
        <dbReference type="EMBL" id="KAE8269027.1"/>
    </source>
</evidence>
<dbReference type="Gene3D" id="1.10.8.10">
    <property type="entry name" value="DNA helicase RuvA subunit, C-terminal domain"/>
    <property type="match status" value="1"/>
</dbReference>
<feature type="compositionally biased region" description="Low complexity" evidence="1">
    <location>
        <begin position="101"/>
        <end position="124"/>
    </location>
</feature>
<feature type="compositionally biased region" description="Basic and acidic residues" evidence="1">
    <location>
        <begin position="20"/>
        <end position="29"/>
    </location>
</feature>
<dbReference type="GO" id="GO:0005737">
    <property type="term" value="C:cytoplasm"/>
    <property type="evidence" value="ECO:0007669"/>
    <property type="project" value="TreeGrafter"/>
</dbReference>
<feature type="compositionally biased region" description="Polar residues" evidence="1">
    <location>
        <begin position="398"/>
        <end position="416"/>
    </location>
</feature>
<accession>A0A8X7N9N5</accession>
<feature type="compositionally biased region" description="Low complexity" evidence="1">
    <location>
        <begin position="30"/>
        <end position="48"/>
    </location>
</feature>
<feature type="compositionally biased region" description="Acidic residues" evidence="1">
    <location>
        <begin position="563"/>
        <end position="578"/>
    </location>
</feature>
<dbReference type="InterPro" id="IPR009060">
    <property type="entry name" value="UBA-like_sf"/>
</dbReference>
<protein>
    <recommendedName>
        <fullName evidence="2">CUE domain-containing protein</fullName>
    </recommendedName>
</protein>
<dbReference type="InterPro" id="IPR003892">
    <property type="entry name" value="CUE"/>
</dbReference>
<sequence length="578" mass="58864">MVATEPGDIDTRSLADALGEEGHEEHDSRATAAPKNNASSSASTPAPAAKKEPTKTHTQTKVEEDDNGAGGYVIGDEPEGNEPTSPETLSPVSARSLSPVPTTTPATTAAAAVAADARRAGVGAENRRAQTQTRPSDSVQSLHSMFPDLDLDTVALVLDSTGGNTEAAINALLQMNDPSFQAPAESTQLDADAALAAHLAAEQDRDIDRARLHQQQRRSGPARGGGVFGSLLHGGGGPTSQSSTTGSSSYDPSKLAYQPRVRKTAAPPSARAAYQAPPPNRAHDPSQSLIPGLPGPNEAKQWQEEFNRFAEVGISKAASTFSALKAKAAASFGADSSSPGTPTSGTISHAESRSTSSFAPQRGSQPPSVPRERSGSNSSFSNLGSRWSLPSLSAGVPNPSSSGPGRNVSGSSTGSNPRGLVSPTGFDKDATAVGEDELAQILARGSIKPPSKNHAGSAGEALSRANAAEDDEELLGWGGAARTKPAVSTARSQKELPNPVQQESSSVSAPGSGSHALSAPTGTGAAAGIGAVAGGIAGAGVVAGERRSLEVRSEERDTHGMDDSDEEEYVSNPFADDD</sequence>
<feature type="compositionally biased region" description="Low complexity" evidence="1">
    <location>
        <begin position="265"/>
        <end position="275"/>
    </location>
</feature>
<dbReference type="AlphaFoldDB" id="A0A8X7N9N5"/>
<organism evidence="3 4">
    <name type="scientific">Tilletia walkeri</name>
    <dbReference type="NCBI Taxonomy" id="117179"/>
    <lineage>
        <taxon>Eukaryota</taxon>
        <taxon>Fungi</taxon>
        <taxon>Dikarya</taxon>
        <taxon>Basidiomycota</taxon>
        <taxon>Ustilaginomycotina</taxon>
        <taxon>Exobasidiomycetes</taxon>
        <taxon>Tilletiales</taxon>
        <taxon>Tilletiaceae</taxon>
        <taxon>Tilletia</taxon>
    </lineage>
</organism>
<evidence type="ECO:0000259" key="2">
    <source>
        <dbReference type="PROSITE" id="PS51140"/>
    </source>
</evidence>
<feature type="region of interest" description="Disordered" evidence="1">
    <location>
        <begin position="212"/>
        <end position="300"/>
    </location>
</feature>
<feature type="compositionally biased region" description="Low complexity" evidence="1">
    <location>
        <begin position="239"/>
        <end position="249"/>
    </location>
</feature>
<feature type="region of interest" description="Disordered" evidence="1">
    <location>
        <begin position="1"/>
        <end position="142"/>
    </location>
</feature>
<feature type="compositionally biased region" description="Polar residues" evidence="1">
    <location>
        <begin position="129"/>
        <end position="142"/>
    </location>
</feature>
<keyword evidence="4" id="KW-1185">Reference proteome</keyword>
<dbReference type="PROSITE" id="PS51140">
    <property type="entry name" value="CUE"/>
    <property type="match status" value="1"/>
</dbReference>
<comment type="caution">
    <text evidence="3">The sequence shown here is derived from an EMBL/GenBank/DDBJ whole genome shotgun (WGS) entry which is preliminary data.</text>
</comment>
<dbReference type="Proteomes" id="UP000078113">
    <property type="component" value="Unassembled WGS sequence"/>
</dbReference>
<evidence type="ECO:0000313" key="4">
    <source>
        <dbReference type="Proteomes" id="UP000078113"/>
    </source>
</evidence>
<dbReference type="PANTHER" id="PTHR16461:SF5">
    <property type="entry name" value="TOLL-INTERACTING PROTEIN"/>
    <property type="match status" value="1"/>
</dbReference>
<dbReference type="PANTHER" id="PTHR16461">
    <property type="entry name" value="TOLL-INTERACTING PROTEIN"/>
    <property type="match status" value="1"/>
</dbReference>
<dbReference type="Pfam" id="PF02845">
    <property type="entry name" value="CUE"/>
    <property type="match status" value="1"/>
</dbReference>
<proteinExistence type="predicted"/>
<dbReference type="GO" id="GO:0031624">
    <property type="term" value="F:ubiquitin conjugating enzyme binding"/>
    <property type="evidence" value="ECO:0007669"/>
    <property type="project" value="TreeGrafter"/>
</dbReference>
<feature type="domain" description="CUE" evidence="2">
    <location>
        <begin position="134"/>
        <end position="177"/>
    </location>
</feature>
<reference evidence="3" key="2">
    <citation type="journal article" date="2019" name="IMA Fungus">
        <title>Genome sequencing and comparison of five Tilletia species to identify candidate genes for the detection of regulated species infecting wheat.</title>
        <authorList>
            <person name="Nguyen H.D.T."/>
            <person name="Sultana T."/>
            <person name="Kesanakurti P."/>
            <person name="Hambleton S."/>
        </authorList>
    </citation>
    <scope>NUCLEOTIDE SEQUENCE</scope>
    <source>
        <strain evidence="3">DAOMC 236422</strain>
    </source>
</reference>
<dbReference type="SUPFAM" id="SSF46934">
    <property type="entry name" value="UBA-like"/>
    <property type="match status" value="1"/>
</dbReference>
<feature type="compositionally biased region" description="Polar residues" evidence="1">
    <location>
        <begin position="347"/>
        <end position="366"/>
    </location>
</feature>
<feature type="compositionally biased region" description="Low complexity" evidence="1">
    <location>
        <begin position="504"/>
        <end position="514"/>
    </location>
</feature>